<feature type="compositionally biased region" description="Low complexity" evidence="1">
    <location>
        <begin position="585"/>
        <end position="608"/>
    </location>
</feature>
<feature type="transmembrane region" description="Helical" evidence="2">
    <location>
        <begin position="48"/>
        <end position="69"/>
    </location>
</feature>
<comment type="caution">
    <text evidence="3">The sequence shown here is derived from an EMBL/GenBank/DDBJ whole genome shotgun (WGS) entry which is preliminary data.</text>
</comment>
<feature type="transmembrane region" description="Helical" evidence="2">
    <location>
        <begin position="12"/>
        <end position="36"/>
    </location>
</feature>
<feature type="region of interest" description="Disordered" evidence="1">
    <location>
        <begin position="411"/>
        <end position="432"/>
    </location>
</feature>
<dbReference type="Proteomes" id="UP000076584">
    <property type="component" value="Unassembled WGS sequence"/>
</dbReference>
<reference evidence="3 4" key="1">
    <citation type="submission" date="2015-06" db="EMBL/GenBank/DDBJ databases">
        <title>Survival trade-offs in plant roots during colonization by closely related pathogenic and mutualistic fungi.</title>
        <authorList>
            <person name="Hacquard S."/>
            <person name="Kracher B."/>
            <person name="Hiruma K."/>
            <person name="Weinman A."/>
            <person name="Muench P."/>
            <person name="Garrido Oter R."/>
            <person name="Ver Loren van Themaat E."/>
            <person name="Dallerey J.-F."/>
            <person name="Damm U."/>
            <person name="Henrissat B."/>
            <person name="Lespinet O."/>
            <person name="Thon M."/>
            <person name="Kemen E."/>
            <person name="McHardy A.C."/>
            <person name="Schulze-Lefert P."/>
            <person name="O'Connell R.J."/>
        </authorList>
    </citation>
    <scope>NUCLEOTIDE SEQUENCE [LARGE SCALE GENOMIC DNA]</scope>
    <source>
        <strain evidence="3 4">MAFF 238704</strain>
    </source>
</reference>
<feature type="compositionally biased region" description="Polar residues" evidence="1">
    <location>
        <begin position="330"/>
        <end position="343"/>
    </location>
</feature>
<sequence>MPRPTPDRVIHDCTFVTLPLAMVFVLLIFTVLALVYSIGVKTPIPEDLAIAFAGLVCGLFGLWMVGHLVRYCRGRYTWGGMAEAVTPPPLPLANIATGIGGTTMAVPLASQAAGASVALPTSYQQPQQQTRQNHQEQQYQHQQRQGQRHQQQRLQEHSLRPRVQPPPPPQSQIQQQQHPQREQQQHGYYQQEDQRPLSPTNDARGPNDPRNTSLNRVPTILRPGPNQRQQPSDPSPRTDQKPLPIQRKSSVQRTPVEAYAGHRSHGLDGPRPLHRESRQVSRESHLPRITRSAPSDDVAGPHDGDRHPSNQSRLTLQQGNVEQEPRHASIRSTNLDSDTWNSPQVGTSKLPVITPFGSEWVNPDQPATLTVAPLRIRKGVDQIQAPSCEEPYPSACIPTNQPLQIDQKAGQMKPNLHGPRPQPQSDRRANESHAIRAVSESPPGNNAIFTQSGLAEVRDHYPVPVPAPPPPPSSLPARRFEEIDHPGVQRTSRTSNALRATVDEIRKLVSREKININPATNIALLPRYVFTCSQVVDLERGNAKTFEVFFKEADDKKPSKPRDGFQSKYDSGIIIEDPNEEKRSSTPSSCWSSWSSRSGTPSRSVELK</sequence>
<feature type="compositionally biased region" description="Polar residues" evidence="1">
    <location>
        <begin position="226"/>
        <end position="237"/>
    </location>
</feature>
<dbReference type="EMBL" id="LFIW01000095">
    <property type="protein sequence ID" value="KZL88061.1"/>
    <property type="molecule type" value="Genomic_DNA"/>
</dbReference>
<gene>
    <name evidence="3" type="ORF">CI238_04034</name>
</gene>
<feature type="compositionally biased region" description="Low complexity" evidence="1">
    <location>
        <begin position="124"/>
        <end position="145"/>
    </location>
</feature>
<dbReference type="AlphaFoldDB" id="A0A162Q575"/>
<keyword evidence="4" id="KW-1185">Reference proteome</keyword>
<protein>
    <submittedName>
        <fullName evidence="3">Developmental regulator flba</fullName>
    </submittedName>
</protein>
<name>A0A162Q575_COLIC</name>
<feature type="region of interest" description="Disordered" evidence="1">
    <location>
        <begin position="117"/>
        <end position="343"/>
    </location>
</feature>
<feature type="compositionally biased region" description="Basic and acidic residues" evidence="1">
    <location>
        <begin position="555"/>
        <end position="565"/>
    </location>
</feature>
<feature type="compositionally biased region" description="Basic and acidic residues" evidence="1">
    <location>
        <begin position="265"/>
        <end position="286"/>
    </location>
</feature>
<evidence type="ECO:0000313" key="3">
    <source>
        <dbReference type="EMBL" id="KZL88061.1"/>
    </source>
</evidence>
<keyword evidence="2" id="KW-1133">Transmembrane helix</keyword>
<evidence type="ECO:0000313" key="4">
    <source>
        <dbReference type="Proteomes" id="UP000076584"/>
    </source>
</evidence>
<feature type="compositionally biased region" description="Basic and acidic residues" evidence="1">
    <location>
        <begin position="299"/>
        <end position="308"/>
    </location>
</feature>
<keyword evidence="2" id="KW-0472">Membrane</keyword>
<dbReference type="STRING" id="1573173.A0A162Q575"/>
<keyword evidence="2" id="KW-0812">Transmembrane</keyword>
<organism evidence="3 4">
    <name type="scientific">Colletotrichum incanum</name>
    <name type="common">Soybean anthracnose fungus</name>
    <dbReference type="NCBI Taxonomy" id="1573173"/>
    <lineage>
        <taxon>Eukaryota</taxon>
        <taxon>Fungi</taxon>
        <taxon>Dikarya</taxon>
        <taxon>Ascomycota</taxon>
        <taxon>Pezizomycotina</taxon>
        <taxon>Sordariomycetes</taxon>
        <taxon>Hypocreomycetidae</taxon>
        <taxon>Glomerellales</taxon>
        <taxon>Glomerellaceae</taxon>
        <taxon>Colletotrichum</taxon>
        <taxon>Colletotrichum spaethianum species complex</taxon>
    </lineage>
</organism>
<dbReference type="OrthoDB" id="4850905at2759"/>
<proteinExistence type="predicted"/>
<feature type="region of interest" description="Disordered" evidence="1">
    <location>
        <begin position="555"/>
        <end position="608"/>
    </location>
</feature>
<evidence type="ECO:0000256" key="1">
    <source>
        <dbReference type="SAM" id="MobiDB-lite"/>
    </source>
</evidence>
<feature type="compositionally biased region" description="Polar residues" evidence="1">
    <location>
        <begin position="309"/>
        <end position="321"/>
    </location>
</feature>
<evidence type="ECO:0000256" key="2">
    <source>
        <dbReference type="SAM" id="Phobius"/>
    </source>
</evidence>
<accession>A0A162Q575</accession>